<dbReference type="SUPFAM" id="SSF53300">
    <property type="entry name" value="vWA-like"/>
    <property type="match status" value="1"/>
</dbReference>
<dbReference type="Pfam" id="PF00092">
    <property type="entry name" value="VWA"/>
    <property type="match status" value="1"/>
</dbReference>
<evidence type="ECO:0000256" key="1">
    <source>
        <dbReference type="SAM" id="SignalP"/>
    </source>
</evidence>
<dbReference type="EMBL" id="GG666487">
    <property type="protein sequence ID" value="EEN64540.1"/>
    <property type="molecule type" value="Genomic_DNA"/>
</dbReference>
<feature type="chain" id="PRO_5044729138" evidence="1">
    <location>
        <begin position="20"/>
        <end position="306"/>
    </location>
</feature>
<dbReference type="STRING" id="7739.C3Y507"/>
<dbReference type="FunFam" id="3.40.50.410:FF:000230">
    <property type="entry name" value="Uncharacterized protein"/>
    <property type="match status" value="1"/>
</dbReference>
<sequence length="306" mass="33402">MKLCAALLLTAAVLPLATSWLYHDDVDCLLTDWRPWISIPGGFVRSRAVLRYPQGGGLPCGDLEEFNLTGAMPTTQDTAANLDQFFLGNILAARGTARTAVNKRDLVLLLDMSGSIGSTDFTSLKTYVAELLSYICPENEMGTFHRVAVVTFSSSVVLNFNFHEATSLGQIQASIHSLPYEGGSTRTADAINFVRTQVFQTGNYRDEPDVDLEVLLITDGHPNGAGNSPQDVELAAEALGERANIFALGYGSAYSSASDFDHLKNLVTAPWYKHIFNLEHVSDFETMLDTLANRPSHMVCVNFQQG</sequence>
<evidence type="ECO:0000313" key="5">
    <source>
        <dbReference type="RefSeq" id="XP_035673528.1"/>
    </source>
</evidence>
<dbReference type="InterPro" id="IPR036465">
    <property type="entry name" value="vWFA_dom_sf"/>
</dbReference>
<dbReference type="Gene3D" id="3.40.50.410">
    <property type="entry name" value="von Willebrand factor, type A domain"/>
    <property type="match status" value="1"/>
</dbReference>
<dbReference type="OMA" id="CVNFQQG"/>
<keyword evidence="4" id="KW-1185">Reference proteome</keyword>
<dbReference type="GeneID" id="118413957"/>
<protein>
    <submittedName>
        <fullName evidence="5">Collagen alpha-1(XXII) chain-like</fullName>
    </submittedName>
</protein>
<dbReference type="PROSITE" id="PS50234">
    <property type="entry name" value="VWFA"/>
    <property type="match status" value="1"/>
</dbReference>
<dbReference type="InParanoid" id="C3Y507"/>
<dbReference type="RefSeq" id="XP_035673528.1">
    <property type="nucleotide sequence ID" value="XM_035817635.1"/>
</dbReference>
<evidence type="ECO:0000259" key="2">
    <source>
        <dbReference type="PROSITE" id="PS50234"/>
    </source>
</evidence>
<dbReference type="SMART" id="SM00327">
    <property type="entry name" value="VWA"/>
    <property type="match status" value="1"/>
</dbReference>
<evidence type="ECO:0000313" key="4">
    <source>
        <dbReference type="Proteomes" id="UP000001554"/>
    </source>
</evidence>
<dbReference type="PANTHER" id="PTHR24020:SF87">
    <property type="entry name" value="COLLAGEN ALPHA-1(VI) CHAIN-LIKE"/>
    <property type="match status" value="1"/>
</dbReference>
<reference evidence="5" key="3">
    <citation type="submission" date="2025-04" db="UniProtKB">
        <authorList>
            <consortium name="RefSeq"/>
        </authorList>
    </citation>
    <scope>IDENTIFICATION</scope>
    <source>
        <strain evidence="5">S238N-H82</strain>
        <tissue evidence="5">Testes</tissue>
    </source>
</reference>
<dbReference type="PRINTS" id="PR00453">
    <property type="entry name" value="VWFADOMAIN"/>
</dbReference>
<proteinExistence type="predicted"/>
<gene>
    <name evidence="5" type="primary">LOC118413957</name>
    <name evidence="3" type="ORF">BRAFLDRAFT_92388</name>
</gene>
<feature type="domain" description="VWFA" evidence="2">
    <location>
        <begin position="105"/>
        <end position="291"/>
    </location>
</feature>
<dbReference type="KEGG" id="bfo:118413957"/>
<dbReference type="PANTHER" id="PTHR24020">
    <property type="entry name" value="COLLAGEN ALPHA"/>
    <property type="match status" value="1"/>
</dbReference>
<dbReference type="AlphaFoldDB" id="C3Y507"/>
<evidence type="ECO:0000313" key="3">
    <source>
        <dbReference type="EMBL" id="EEN64540.1"/>
    </source>
</evidence>
<reference evidence="4" key="2">
    <citation type="journal article" date="2020" name="Nat. Ecol. Evol.">
        <title>Deeply conserved synteny resolves early events in vertebrate evolution.</title>
        <authorList>
            <person name="Simakov O."/>
            <person name="Marletaz F."/>
            <person name="Yue J.X."/>
            <person name="O'Connell B."/>
            <person name="Jenkins J."/>
            <person name="Brandt A."/>
            <person name="Calef R."/>
            <person name="Tung C.H."/>
            <person name="Huang T.K."/>
            <person name="Schmutz J."/>
            <person name="Satoh N."/>
            <person name="Yu J.K."/>
            <person name="Putnam N.H."/>
            <person name="Green R.E."/>
            <person name="Rokhsar D.S."/>
        </authorList>
    </citation>
    <scope>NUCLEOTIDE SEQUENCE [LARGE SCALE GENOMIC DNA]</scope>
    <source>
        <strain evidence="4">S238N-H82</strain>
    </source>
</reference>
<organism>
    <name type="scientific">Branchiostoma floridae</name>
    <name type="common">Florida lancelet</name>
    <name type="synonym">Amphioxus</name>
    <dbReference type="NCBI Taxonomy" id="7739"/>
    <lineage>
        <taxon>Eukaryota</taxon>
        <taxon>Metazoa</taxon>
        <taxon>Chordata</taxon>
        <taxon>Cephalochordata</taxon>
        <taxon>Leptocardii</taxon>
        <taxon>Amphioxiformes</taxon>
        <taxon>Branchiostomatidae</taxon>
        <taxon>Branchiostoma</taxon>
    </lineage>
</organism>
<feature type="signal peptide" evidence="1">
    <location>
        <begin position="1"/>
        <end position="19"/>
    </location>
</feature>
<dbReference type="CDD" id="cd01450">
    <property type="entry name" value="vWFA_subfamily_ECM"/>
    <property type="match status" value="1"/>
</dbReference>
<dbReference type="eggNOG" id="KOG1217">
    <property type="taxonomic scope" value="Eukaryota"/>
</dbReference>
<name>C3Y507_BRAFL</name>
<reference evidence="3" key="1">
    <citation type="journal article" date="2008" name="Nature">
        <title>The amphioxus genome and the evolution of the chordate karyotype.</title>
        <authorList>
            <consortium name="US DOE Joint Genome Institute (JGI-PGF)"/>
            <person name="Putnam N.H."/>
            <person name="Butts T."/>
            <person name="Ferrier D.E.K."/>
            <person name="Furlong R.F."/>
            <person name="Hellsten U."/>
            <person name="Kawashima T."/>
            <person name="Robinson-Rechavi M."/>
            <person name="Shoguchi E."/>
            <person name="Terry A."/>
            <person name="Yu J.-K."/>
            <person name="Benito-Gutierrez E.L."/>
            <person name="Dubchak I."/>
            <person name="Garcia-Fernandez J."/>
            <person name="Gibson-Brown J.J."/>
            <person name="Grigoriev I.V."/>
            <person name="Horton A.C."/>
            <person name="de Jong P.J."/>
            <person name="Jurka J."/>
            <person name="Kapitonov V.V."/>
            <person name="Kohara Y."/>
            <person name="Kuroki Y."/>
            <person name="Lindquist E."/>
            <person name="Lucas S."/>
            <person name="Osoegawa K."/>
            <person name="Pennacchio L.A."/>
            <person name="Salamov A.A."/>
            <person name="Satou Y."/>
            <person name="Sauka-Spengler T."/>
            <person name="Schmutz J."/>
            <person name="Shin-I T."/>
            <person name="Toyoda A."/>
            <person name="Bronner-Fraser M."/>
            <person name="Fujiyama A."/>
            <person name="Holland L.Z."/>
            <person name="Holland P.W.H."/>
            <person name="Satoh N."/>
            <person name="Rokhsar D.S."/>
        </authorList>
    </citation>
    <scope>NUCLEOTIDE SEQUENCE [LARGE SCALE GENOMIC DNA]</scope>
    <source>
        <strain evidence="3">S238N-H82</strain>
        <tissue evidence="3">Testes</tissue>
    </source>
</reference>
<dbReference type="InterPro" id="IPR002035">
    <property type="entry name" value="VWF_A"/>
</dbReference>
<dbReference type="Proteomes" id="UP000001554">
    <property type="component" value="Chromosome 4"/>
</dbReference>
<keyword evidence="1" id="KW-0732">Signal</keyword>
<accession>C3Y507</accession>
<dbReference type="InterPro" id="IPR050525">
    <property type="entry name" value="ECM_Assembly_Org"/>
</dbReference>
<dbReference type="OrthoDB" id="5964156at2759"/>